<dbReference type="EMBL" id="OU015566">
    <property type="protein sequence ID" value="CAG5105519.1"/>
    <property type="molecule type" value="Genomic_DNA"/>
</dbReference>
<protein>
    <submittedName>
        <fullName evidence="3">Oidioi.mRNA.OKI2018_I69.chr1.g2196.t1.cds</fullName>
    </submittedName>
</protein>
<evidence type="ECO:0000313" key="3">
    <source>
        <dbReference type="EMBL" id="CAG5105519.1"/>
    </source>
</evidence>
<evidence type="ECO:0000313" key="4">
    <source>
        <dbReference type="Proteomes" id="UP001158576"/>
    </source>
</evidence>
<proteinExistence type="predicted"/>
<feature type="region of interest" description="Disordered" evidence="1">
    <location>
        <begin position="183"/>
        <end position="208"/>
    </location>
</feature>
<accession>A0ABN7SQD7</accession>
<organism evidence="3 4">
    <name type="scientific">Oikopleura dioica</name>
    <name type="common">Tunicate</name>
    <dbReference type="NCBI Taxonomy" id="34765"/>
    <lineage>
        <taxon>Eukaryota</taxon>
        <taxon>Metazoa</taxon>
        <taxon>Chordata</taxon>
        <taxon>Tunicata</taxon>
        <taxon>Appendicularia</taxon>
        <taxon>Copelata</taxon>
        <taxon>Oikopleuridae</taxon>
        <taxon>Oikopleura</taxon>
    </lineage>
</organism>
<keyword evidence="2" id="KW-0472">Membrane</keyword>
<reference evidence="3 4" key="1">
    <citation type="submission" date="2021-04" db="EMBL/GenBank/DDBJ databases">
        <authorList>
            <person name="Bliznina A."/>
        </authorList>
    </citation>
    <scope>NUCLEOTIDE SEQUENCE [LARGE SCALE GENOMIC DNA]</scope>
</reference>
<feature type="transmembrane region" description="Helical" evidence="2">
    <location>
        <begin position="7"/>
        <end position="23"/>
    </location>
</feature>
<dbReference type="Pfam" id="PF08477">
    <property type="entry name" value="Roc"/>
    <property type="match status" value="1"/>
</dbReference>
<keyword evidence="4" id="KW-1185">Reference proteome</keyword>
<dbReference type="InterPro" id="IPR027417">
    <property type="entry name" value="P-loop_NTPase"/>
</dbReference>
<evidence type="ECO:0000256" key="1">
    <source>
        <dbReference type="SAM" id="MobiDB-lite"/>
    </source>
</evidence>
<feature type="compositionally biased region" description="Polar residues" evidence="1">
    <location>
        <begin position="192"/>
        <end position="208"/>
    </location>
</feature>
<dbReference type="Gene3D" id="3.40.50.300">
    <property type="entry name" value="P-loop containing nucleotide triphosphate hydrolases"/>
    <property type="match status" value="1"/>
</dbReference>
<dbReference type="Proteomes" id="UP001158576">
    <property type="component" value="Chromosome 1"/>
</dbReference>
<sequence>MTKLAEWLLTGISLVIIWYNVLIGKLPNFGLTQEQILIAPLVAVGVIGNLIYEGENMVAIEAPTSAVVIYGDEKGEIANLLNTNTSSTLSLETKYYSASVQVLKSKNDTSLTSTELPINGVIFYNSFSQAKEIADKSESFQESDVRLFCTKIEIVDIEEEPERVLEALESSIWPGATMKSGNPYIASGRPIETSSDTDLNEPDSQNGQNKMTEKIKICVLGARNAGKTIFCNLIAGQFSDPAQLLEHRRPTASLRVLEFEHEVDSKTTIDVELWDCSGDPDQEKIWPSFLHSCGGVIIFSRDTSIESFVDYFVESSHIQPEQSLLWINKEGGPKVTNTVIPDVQQLDVLSDIETTKSKFGKFLRKCVKVETEVQDRAERRIAA</sequence>
<keyword evidence="2" id="KW-0812">Transmembrane</keyword>
<gene>
    <name evidence="3" type="ORF">OKIOD_LOCUS10961</name>
</gene>
<name>A0ABN7SQD7_OIKDI</name>
<evidence type="ECO:0000256" key="2">
    <source>
        <dbReference type="SAM" id="Phobius"/>
    </source>
</evidence>
<keyword evidence="2" id="KW-1133">Transmembrane helix</keyword>
<dbReference type="SUPFAM" id="SSF52540">
    <property type="entry name" value="P-loop containing nucleoside triphosphate hydrolases"/>
    <property type="match status" value="1"/>
</dbReference>